<protein>
    <submittedName>
        <fullName evidence="1">Uncharacterized protein</fullName>
    </submittedName>
</protein>
<dbReference type="Proteomes" id="UP001143856">
    <property type="component" value="Unassembled WGS sequence"/>
</dbReference>
<evidence type="ECO:0000313" key="2">
    <source>
        <dbReference type="Proteomes" id="UP001143856"/>
    </source>
</evidence>
<dbReference type="EMBL" id="JAPDGR010001774">
    <property type="protein sequence ID" value="KAJ2979721.1"/>
    <property type="molecule type" value="Genomic_DNA"/>
</dbReference>
<name>A0ACC1NMH8_9PEZI</name>
<proteinExistence type="predicted"/>
<reference evidence="1" key="1">
    <citation type="submission" date="2022-10" db="EMBL/GenBank/DDBJ databases">
        <title>Genome Sequence of Xylaria curta.</title>
        <authorList>
            <person name="Buettner E."/>
        </authorList>
    </citation>
    <scope>NUCLEOTIDE SEQUENCE</scope>
    <source>
        <strain evidence="1">Babe10</strain>
    </source>
</reference>
<evidence type="ECO:0000313" key="1">
    <source>
        <dbReference type="EMBL" id="KAJ2979721.1"/>
    </source>
</evidence>
<organism evidence="1 2">
    <name type="scientific">Xylaria curta</name>
    <dbReference type="NCBI Taxonomy" id="42375"/>
    <lineage>
        <taxon>Eukaryota</taxon>
        <taxon>Fungi</taxon>
        <taxon>Dikarya</taxon>
        <taxon>Ascomycota</taxon>
        <taxon>Pezizomycotina</taxon>
        <taxon>Sordariomycetes</taxon>
        <taxon>Xylariomycetidae</taxon>
        <taxon>Xylariales</taxon>
        <taxon>Xylariaceae</taxon>
        <taxon>Xylaria</taxon>
    </lineage>
</organism>
<accession>A0ACC1NMH8</accession>
<gene>
    <name evidence="1" type="ORF">NUW58_g7129</name>
</gene>
<sequence>MPAPYDQLAQIGRLPLVHQIMPHIEWQESKYREHSLQPKKLTRGPFSVESPGAPEIKGETKPRRHPLAKDGLITKPADNISTAYELMRVSVAKYGNAKCMGSRRLIRTHQETKKVKKVVDGKEQEVDKNWTYFELSPYEYMTFNDYETLALNVGSGLRKLGMAKGDRVHIFAATSANWLTMFHAAASQSLAVVTAYDTLGEEGLRHSMVATGAKAVFLDPHLIPTLGNVLKEAHEVRYVIWNSQNQVKQEHISNLKSAYSHLTVISSKELEKLGRDNPFEATPPTPEDLCCIMYTSGSTGTPKGVPLKHKALVAAVAGVSVVVQPYIGPGDSLLTYLPLAHILELVFENACLYWGTTMGYGNPKTLSDTSVRNCAGDIREFRPSVLVGVPAVFETVKKGITAKVHAGGPVVQNMFGKIKEATGGRLKLCMNGGGPVSKETQRFISMAIAPMIIGYGLTETTAMGTLMDPWEWSSDSIGAMPGSIEIKLVDFPDAGYYATNKPNPQGEIWIRGPSVLDEYFQNEKETQENISDGWFKTGDIGEWDADGHLKIIDRKKNLIKTLNGEYIALEKLESIYRSAIVVGNICVYADQNKAKPIAIIVPAEPALKKLAADNGIEGNSVEELVHNKKLKSIVLRELQNTGRAGGLSGIEIIEGVALSDEEWTPQNGLVTAAQKLNRKGILNKYKEQVDEAYSSSS</sequence>
<keyword evidence="2" id="KW-1185">Reference proteome</keyword>
<comment type="caution">
    <text evidence="1">The sequence shown here is derived from an EMBL/GenBank/DDBJ whole genome shotgun (WGS) entry which is preliminary data.</text>
</comment>